<keyword evidence="1" id="KW-0472">Membrane</keyword>
<evidence type="ECO:0000256" key="1">
    <source>
        <dbReference type="SAM" id="Phobius"/>
    </source>
</evidence>
<dbReference type="InterPro" id="IPR001173">
    <property type="entry name" value="Glyco_trans_2-like"/>
</dbReference>
<organism evidence="3 4">
    <name type="scientific">Sphingomonas aurantiaca</name>
    <dbReference type="NCBI Taxonomy" id="185949"/>
    <lineage>
        <taxon>Bacteria</taxon>
        <taxon>Pseudomonadati</taxon>
        <taxon>Pseudomonadota</taxon>
        <taxon>Alphaproteobacteria</taxon>
        <taxon>Sphingomonadales</taxon>
        <taxon>Sphingomonadaceae</taxon>
        <taxon>Sphingomonas</taxon>
    </lineage>
</organism>
<dbReference type="PANTHER" id="PTHR22916">
    <property type="entry name" value="GLYCOSYLTRANSFERASE"/>
    <property type="match status" value="1"/>
</dbReference>
<proteinExistence type="predicted"/>
<dbReference type="Proteomes" id="UP000326857">
    <property type="component" value="Unassembled WGS sequence"/>
</dbReference>
<dbReference type="SUPFAM" id="SSF53448">
    <property type="entry name" value="Nucleotide-diphospho-sugar transferases"/>
    <property type="match status" value="1"/>
</dbReference>
<name>A0A5E7XPI5_9SPHN</name>
<gene>
    <name evidence="3" type="ORF">SPHINGO391_10004</name>
</gene>
<sequence>MVASQEKDAPLVSVAVISFNQKDYIGQCLDSALRQTYRPLEIIVADDGSCDGTRDIILRYAANYPGIVVPVLASTNAGVTANSTAAHQACTGKYIAWLGGDDIMVDDKIARQVAVMEADPLIAVCYHDLDVFDSATDASLRRFSEMNRPREGGIETAIRYGTFNGGSATMVRRACAPECYDARILVASDWLYWVECLQGGGRIVYINAVLGRYRRHARNVTADTSAARLLLLDHLMTCAIILVRMPCYAGEVSHTTARLLVSLARRTKTGRMRLMLLAISTMVAAIFISAVKVLLRLRG</sequence>
<reference evidence="3 4" key="1">
    <citation type="submission" date="2019-09" db="EMBL/GenBank/DDBJ databases">
        <authorList>
            <person name="Dittami M. S."/>
        </authorList>
    </citation>
    <scope>NUCLEOTIDE SEQUENCE [LARGE SCALE GENOMIC DNA]</scope>
    <source>
        <strain evidence="3">SPHINGO391</strain>
    </source>
</reference>
<evidence type="ECO:0000313" key="4">
    <source>
        <dbReference type="Proteomes" id="UP000326857"/>
    </source>
</evidence>
<protein>
    <submittedName>
        <fullName evidence="3">Glycosyl transferase 2 family protein</fullName>
    </submittedName>
</protein>
<dbReference type="GO" id="GO:0016758">
    <property type="term" value="F:hexosyltransferase activity"/>
    <property type="evidence" value="ECO:0007669"/>
    <property type="project" value="UniProtKB-ARBA"/>
</dbReference>
<dbReference type="PANTHER" id="PTHR22916:SF3">
    <property type="entry name" value="UDP-GLCNAC:BETAGAL BETA-1,3-N-ACETYLGLUCOSAMINYLTRANSFERASE-LIKE PROTEIN 1"/>
    <property type="match status" value="1"/>
</dbReference>
<dbReference type="AlphaFoldDB" id="A0A5E7XPI5"/>
<keyword evidence="1" id="KW-1133">Transmembrane helix</keyword>
<keyword evidence="3" id="KW-0808">Transferase</keyword>
<evidence type="ECO:0000313" key="3">
    <source>
        <dbReference type="EMBL" id="VVS95847.1"/>
    </source>
</evidence>
<feature type="domain" description="Glycosyltransferase 2-like" evidence="2">
    <location>
        <begin position="13"/>
        <end position="167"/>
    </location>
</feature>
<evidence type="ECO:0000259" key="2">
    <source>
        <dbReference type="Pfam" id="PF00535"/>
    </source>
</evidence>
<feature type="transmembrane region" description="Helical" evidence="1">
    <location>
        <begin position="274"/>
        <end position="295"/>
    </location>
</feature>
<dbReference type="Pfam" id="PF00535">
    <property type="entry name" value="Glycos_transf_2"/>
    <property type="match status" value="1"/>
</dbReference>
<dbReference type="InterPro" id="IPR029044">
    <property type="entry name" value="Nucleotide-diphossugar_trans"/>
</dbReference>
<keyword evidence="1" id="KW-0812">Transmembrane</keyword>
<dbReference type="Gene3D" id="3.90.550.10">
    <property type="entry name" value="Spore Coat Polysaccharide Biosynthesis Protein SpsA, Chain A"/>
    <property type="match status" value="1"/>
</dbReference>
<accession>A0A5E7XPI5</accession>
<dbReference type="EMBL" id="CABVLI010000001">
    <property type="protein sequence ID" value="VVS95847.1"/>
    <property type="molecule type" value="Genomic_DNA"/>
</dbReference>